<evidence type="ECO:0000313" key="16">
    <source>
        <dbReference type="EMBL" id="KDN42991.1"/>
    </source>
</evidence>
<feature type="region of interest" description="Disordered" evidence="10">
    <location>
        <begin position="1133"/>
        <end position="1169"/>
    </location>
</feature>
<evidence type="ECO:0000313" key="17">
    <source>
        <dbReference type="Proteomes" id="UP000027361"/>
    </source>
</evidence>
<dbReference type="Gene3D" id="3.30.60.90">
    <property type="match status" value="1"/>
</dbReference>
<keyword evidence="2 8" id="KW-0863">Zinc-finger</keyword>
<dbReference type="GO" id="GO:0042393">
    <property type="term" value="F:histone binding"/>
    <property type="evidence" value="ECO:0007669"/>
    <property type="project" value="TreeGrafter"/>
</dbReference>
<keyword evidence="3" id="KW-0862">Zinc</keyword>
<evidence type="ECO:0000256" key="5">
    <source>
        <dbReference type="ARBA" id="ARBA00023125"/>
    </source>
</evidence>
<evidence type="ECO:0000259" key="14">
    <source>
        <dbReference type="PROSITE" id="PS51293"/>
    </source>
</evidence>
<feature type="domain" description="Myb-like" evidence="11">
    <location>
        <begin position="774"/>
        <end position="824"/>
    </location>
</feature>
<dbReference type="GO" id="GO:0003677">
    <property type="term" value="F:DNA binding"/>
    <property type="evidence" value="ECO:0007669"/>
    <property type="project" value="UniProtKB-KW"/>
</dbReference>
<feature type="region of interest" description="Disordered" evidence="10">
    <location>
        <begin position="915"/>
        <end position="967"/>
    </location>
</feature>
<dbReference type="CDD" id="cd02336">
    <property type="entry name" value="ZZ_RSC8"/>
    <property type="match status" value="1"/>
</dbReference>
<dbReference type="InterPro" id="IPR001005">
    <property type="entry name" value="SANT/Myb"/>
</dbReference>
<dbReference type="GO" id="GO:0016514">
    <property type="term" value="C:SWI/SNF complex"/>
    <property type="evidence" value="ECO:0007669"/>
    <property type="project" value="TreeGrafter"/>
</dbReference>
<dbReference type="CDD" id="cd00167">
    <property type="entry name" value="SANT"/>
    <property type="match status" value="1"/>
</dbReference>
<evidence type="ECO:0000256" key="9">
    <source>
        <dbReference type="SAM" id="Coils"/>
    </source>
</evidence>
<feature type="region of interest" description="Disordered" evidence="10">
    <location>
        <begin position="342"/>
        <end position="387"/>
    </location>
</feature>
<dbReference type="FunCoup" id="A0A066VNE7">
    <property type="interactions" value="64"/>
</dbReference>
<feature type="domain" description="SANT" evidence="14">
    <location>
        <begin position="777"/>
        <end position="828"/>
    </location>
</feature>
<accession>A0A066VNE7</accession>
<dbReference type="PROSITE" id="PS51293">
    <property type="entry name" value="SANT"/>
    <property type="match status" value="1"/>
</dbReference>
<evidence type="ECO:0000256" key="7">
    <source>
        <dbReference type="ARBA" id="ARBA00023242"/>
    </source>
</evidence>
<dbReference type="PANTHER" id="PTHR12802">
    <property type="entry name" value="SWI/SNF COMPLEX-RELATED"/>
    <property type="match status" value="1"/>
</dbReference>
<gene>
    <name evidence="16" type="ORF">K437DRAFT_257657</name>
</gene>
<dbReference type="Gene3D" id="1.10.10.10">
    <property type="entry name" value="Winged helix-like DNA-binding domain superfamily/Winged helix DNA-binding domain"/>
    <property type="match status" value="1"/>
</dbReference>
<feature type="region of interest" description="Disordered" evidence="10">
    <location>
        <begin position="1000"/>
        <end position="1022"/>
    </location>
</feature>
<evidence type="ECO:0000259" key="13">
    <source>
        <dbReference type="PROSITE" id="PS50934"/>
    </source>
</evidence>
<keyword evidence="5" id="KW-0238">DNA-binding</keyword>
<dbReference type="Proteomes" id="UP000027361">
    <property type="component" value="Unassembled WGS sequence"/>
</dbReference>
<dbReference type="GO" id="GO:0045893">
    <property type="term" value="P:positive regulation of DNA-templated transcription"/>
    <property type="evidence" value="ECO:0007669"/>
    <property type="project" value="TreeGrafter"/>
</dbReference>
<dbReference type="Pfam" id="PF00569">
    <property type="entry name" value="ZZ"/>
    <property type="match status" value="1"/>
</dbReference>
<dbReference type="InParanoid" id="A0A066VNE7"/>
<dbReference type="InterPro" id="IPR009057">
    <property type="entry name" value="Homeodomain-like_sf"/>
</dbReference>
<organism evidence="16 17">
    <name type="scientific">Tilletiaria anomala (strain ATCC 24038 / CBS 436.72 / UBC 951)</name>
    <dbReference type="NCBI Taxonomy" id="1037660"/>
    <lineage>
        <taxon>Eukaryota</taxon>
        <taxon>Fungi</taxon>
        <taxon>Dikarya</taxon>
        <taxon>Basidiomycota</taxon>
        <taxon>Ustilaginomycotina</taxon>
        <taxon>Exobasidiomycetes</taxon>
        <taxon>Georgefischeriales</taxon>
        <taxon>Tilletiariaceae</taxon>
        <taxon>Tilletiaria</taxon>
    </lineage>
</organism>
<feature type="compositionally biased region" description="Basic and acidic residues" evidence="10">
    <location>
        <begin position="457"/>
        <end position="470"/>
    </location>
</feature>
<keyword evidence="17" id="KW-1185">Reference proteome</keyword>
<evidence type="ECO:0000256" key="3">
    <source>
        <dbReference type="ARBA" id="ARBA00022833"/>
    </source>
</evidence>
<feature type="domain" description="Chromo" evidence="15">
    <location>
        <begin position="1"/>
        <end position="362"/>
    </location>
</feature>
<feature type="domain" description="SWIRM" evidence="13">
    <location>
        <begin position="522"/>
        <end position="619"/>
    </location>
</feature>
<dbReference type="PROSITE" id="PS52032">
    <property type="entry name" value="MARR_BRCT_CHROMO"/>
    <property type="match status" value="1"/>
</dbReference>
<dbReference type="AlphaFoldDB" id="A0A066VNE7"/>
<dbReference type="Gene3D" id="1.10.10.60">
    <property type="entry name" value="Homeodomain-like"/>
    <property type="match status" value="1"/>
</dbReference>
<evidence type="ECO:0000256" key="8">
    <source>
        <dbReference type="PROSITE-ProRule" id="PRU00228"/>
    </source>
</evidence>
<evidence type="ECO:0000256" key="1">
    <source>
        <dbReference type="ARBA" id="ARBA00022723"/>
    </source>
</evidence>
<dbReference type="OMA" id="TIDMPDP"/>
<feature type="compositionally biased region" description="Low complexity" evidence="10">
    <location>
        <begin position="922"/>
        <end position="932"/>
    </location>
</feature>
<dbReference type="InterPro" id="IPR036388">
    <property type="entry name" value="WH-like_DNA-bd_sf"/>
</dbReference>
<feature type="region of interest" description="Disordered" evidence="10">
    <location>
        <begin position="457"/>
        <end position="480"/>
    </location>
</feature>
<dbReference type="SMART" id="SM00291">
    <property type="entry name" value="ZnF_ZZ"/>
    <property type="match status" value="1"/>
</dbReference>
<evidence type="ECO:0000256" key="2">
    <source>
        <dbReference type="ARBA" id="ARBA00022771"/>
    </source>
</evidence>
<dbReference type="GeneID" id="25264749"/>
<keyword evidence="4" id="KW-0805">Transcription regulation</keyword>
<reference evidence="16 17" key="1">
    <citation type="submission" date="2014-05" db="EMBL/GenBank/DDBJ databases">
        <title>Draft genome sequence of a rare smut relative, Tilletiaria anomala UBC 951.</title>
        <authorList>
            <consortium name="DOE Joint Genome Institute"/>
            <person name="Toome M."/>
            <person name="Kuo A."/>
            <person name="Henrissat B."/>
            <person name="Lipzen A."/>
            <person name="Tritt A."/>
            <person name="Yoshinaga Y."/>
            <person name="Zane M."/>
            <person name="Barry K."/>
            <person name="Grigoriev I.V."/>
            <person name="Spatafora J.W."/>
            <person name="Aimea M.C."/>
        </authorList>
    </citation>
    <scope>NUCLEOTIDE SEQUENCE [LARGE SCALE GENOMIC DNA]</scope>
    <source>
        <strain evidence="16 17">UBC 951</strain>
    </source>
</reference>
<dbReference type="InterPro" id="IPR049898">
    <property type="entry name" value="MARR_BRCT_CHROMO"/>
</dbReference>
<dbReference type="PROSITE" id="PS50934">
    <property type="entry name" value="SWIRM"/>
    <property type="match status" value="1"/>
</dbReference>
<dbReference type="Pfam" id="PF00249">
    <property type="entry name" value="Myb_DNA-binding"/>
    <property type="match status" value="1"/>
</dbReference>
<evidence type="ECO:0008006" key="18">
    <source>
        <dbReference type="Google" id="ProtNLM"/>
    </source>
</evidence>
<dbReference type="InterPro" id="IPR032451">
    <property type="entry name" value="SMARCC_C"/>
</dbReference>
<feature type="compositionally biased region" description="Basic and acidic residues" evidence="10">
    <location>
        <begin position="1003"/>
        <end position="1018"/>
    </location>
</feature>
<dbReference type="RefSeq" id="XP_013242228.1">
    <property type="nucleotide sequence ID" value="XM_013386774.1"/>
</dbReference>
<dbReference type="Pfam" id="PF16495">
    <property type="entry name" value="SWIRM-assoc_1"/>
    <property type="match status" value="1"/>
</dbReference>
<dbReference type="InterPro" id="IPR017884">
    <property type="entry name" value="SANT_dom"/>
</dbReference>
<dbReference type="InterPro" id="IPR043145">
    <property type="entry name" value="Znf_ZZ_sf"/>
</dbReference>
<dbReference type="Pfam" id="PF04433">
    <property type="entry name" value="SWIRM"/>
    <property type="match status" value="1"/>
</dbReference>
<dbReference type="InterPro" id="IPR007526">
    <property type="entry name" value="SWIRM"/>
</dbReference>
<evidence type="ECO:0000259" key="12">
    <source>
        <dbReference type="PROSITE" id="PS50135"/>
    </source>
</evidence>
<evidence type="ECO:0000256" key="4">
    <source>
        <dbReference type="ARBA" id="ARBA00023015"/>
    </source>
</evidence>
<dbReference type="SUPFAM" id="SSF52113">
    <property type="entry name" value="BRCT domain"/>
    <property type="match status" value="1"/>
</dbReference>
<evidence type="ECO:0000259" key="11">
    <source>
        <dbReference type="PROSITE" id="PS50090"/>
    </source>
</evidence>
<comment type="caution">
    <text evidence="16">The sequence shown here is derived from an EMBL/GenBank/DDBJ whole genome shotgun (WGS) entry which is preliminary data.</text>
</comment>
<feature type="coiled-coil region" evidence="9">
    <location>
        <begin position="1070"/>
        <end position="1100"/>
    </location>
</feature>
<dbReference type="PROSITE" id="PS50135">
    <property type="entry name" value="ZF_ZZ_2"/>
    <property type="match status" value="1"/>
</dbReference>
<dbReference type="PROSITE" id="PS50090">
    <property type="entry name" value="MYB_LIKE"/>
    <property type="match status" value="1"/>
</dbReference>
<dbReference type="PANTHER" id="PTHR12802:SF41">
    <property type="entry name" value="BRAHMA ASSOCIATED PROTEIN 155 KDA"/>
    <property type="match status" value="1"/>
</dbReference>
<keyword evidence="7" id="KW-0539">Nucleus</keyword>
<feature type="domain" description="ZZ-type" evidence="12">
    <location>
        <begin position="715"/>
        <end position="769"/>
    </location>
</feature>
<dbReference type="OrthoDB" id="118550at2759"/>
<dbReference type="InterPro" id="IPR036420">
    <property type="entry name" value="BRCT_dom_sf"/>
</dbReference>
<dbReference type="EMBL" id="JMSN01000065">
    <property type="protein sequence ID" value="KDN42991.1"/>
    <property type="molecule type" value="Genomic_DNA"/>
</dbReference>
<dbReference type="InterPro" id="IPR000433">
    <property type="entry name" value="Znf_ZZ"/>
</dbReference>
<sequence length="1169" mass="125465">MSVALNVTGSPDESLLTDTAVRSRLSAFLQPLRDVLTAQAAPPAVQEGDGEGSNRTAAAAVAGANEGAIPTTTGALTSMDLANLTYSLQLFQEKALGLNALARHINPSASSLAYRHPIRIPSKLFLTSPSYQNHAGAITADAPLYHILEAALLYLQQHGRKGWSDMGQVDAEAASQDAEATQARRVFYASLIAHVRDILKQKGIIKTHKVAAPKDWTHAQVEYNKGLAQELQLDWAEDPASATHVLFDAESGPSTSSLPAGEAAVPGQSEFFRTLAKKGKKSLIHVWYRPDSYDTWLPPTSSTAFASPDPEPEPRRQGEAWVISSRWLADGVKYNELMNEEDYEHEDDPAHSDAAAGAEAAPKKPRISISLKKRSLPEEVTEETEDGTTKKVRLYVASEPVGAKAIDLTGSASEIPGKKAEQDPIPDGSLGNLDQVAPPSRTAGEPATVVVAEAQERKEGHAPDVDKAGESGHAGDAGDVTMADATKENEEEDERDAAVFEAHRARAQNVAKKYLAAQTQEVIIPSYSVWFDIAKINQIEKRSLPEFFNNRNRSKTPSIYKDYRDFMINTYRLNPSEYLTFTACRRNLAGDVCAIMRVHAFLEQWGLINYQVDPETRPAALGPPFTGHFRVIVDTPRGLQPLHPGAKLPQLSKTGSAPIGDKQAAAEARAAVATLELRKTIYQSTAKGSRAVGESEAESLADQANAAVQAGAGAQPKYSCNTCGTDCTRQRYHAINVKDFTLCPNCYLEGRFPSSMFSGDFLRMDNVDFKHGGANAAKGDDWSDEETLRLLEGLEMFDDDWSAVANHVGTRSREQCIMKFIQMPIEDPYLDGGASAAGSIGRQSNGSASMSAQGIAQRDLGPLQYVRDPKLGVPFAQSDNPVMSVVAFLASAVSPAVAAAAAQSALGELTDGLRRRQKDKAGGQQPADQGQGAESGKESTAESDREKETDSMDVDKPAEKDAAPSVPLTIAVGENGEPLTSKLPAQADVQVTVSAAAKSDVTQVKENREDSEMPEGGKARAKNPEAIPKNAVEKAAAIALGAAAAKAHVLASFEERECQRLVGQVVEAQMRKMELKMAQFEELETMLEAERRSIEAGRKQLYHDRLAVRRQLAAVNDLLQKANAAANQSTSMSLEAASSASHGLPGQGPIVRQAGNVPHPEGGNVGRVG</sequence>
<dbReference type="SUPFAM" id="SSF46689">
    <property type="entry name" value="Homeodomain-like"/>
    <property type="match status" value="2"/>
</dbReference>
<name>A0A066VNE7_TILAU</name>
<keyword evidence="9" id="KW-0175">Coiled coil</keyword>
<feature type="compositionally biased region" description="Basic residues" evidence="10">
    <location>
        <begin position="363"/>
        <end position="374"/>
    </location>
</feature>
<evidence type="ECO:0000259" key="15">
    <source>
        <dbReference type="PROSITE" id="PS52032"/>
    </source>
</evidence>
<dbReference type="FunFam" id="1.10.10.60:FF:000014">
    <property type="entry name" value="SWI/SNF complex subunit SMARCC2 isoform C"/>
    <property type="match status" value="1"/>
</dbReference>
<feature type="compositionally biased region" description="Basic and acidic residues" evidence="10">
    <location>
        <begin position="935"/>
        <end position="962"/>
    </location>
</feature>
<dbReference type="SMART" id="SM00717">
    <property type="entry name" value="SANT"/>
    <property type="match status" value="1"/>
</dbReference>
<dbReference type="InterPro" id="IPR041984">
    <property type="entry name" value="Rsc8/Ssr1/Ssr2_ZZ"/>
</dbReference>
<dbReference type="GO" id="GO:0008270">
    <property type="term" value="F:zinc ion binding"/>
    <property type="evidence" value="ECO:0007669"/>
    <property type="project" value="UniProtKB-KW"/>
</dbReference>
<evidence type="ECO:0000256" key="10">
    <source>
        <dbReference type="SAM" id="MobiDB-lite"/>
    </source>
</evidence>
<dbReference type="STRING" id="1037660.A0A066VNE7"/>
<evidence type="ECO:0000256" key="6">
    <source>
        <dbReference type="ARBA" id="ARBA00023163"/>
    </source>
</evidence>
<dbReference type="FunFam" id="1.10.10.10:FF:000020">
    <property type="entry name" value="SWI/SNF complex subunit SMARCC2 isoform c"/>
    <property type="match status" value="1"/>
</dbReference>
<dbReference type="SUPFAM" id="SSF57850">
    <property type="entry name" value="RING/U-box"/>
    <property type="match status" value="1"/>
</dbReference>
<proteinExistence type="predicted"/>
<dbReference type="HOGENOM" id="CLU_004447_1_0_1"/>
<protein>
    <recommendedName>
        <fullName evidence="18">SWIRM-domain-containing protein</fullName>
    </recommendedName>
</protein>
<dbReference type="GO" id="GO:0006338">
    <property type="term" value="P:chromatin remodeling"/>
    <property type="evidence" value="ECO:0007669"/>
    <property type="project" value="UniProtKB-ARBA"/>
</dbReference>
<keyword evidence="1" id="KW-0479">Metal-binding</keyword>
<keyword evidence="6" id="KW-0804">Transcription</keyword>